<evidence type="ECO:0000259" key="2">
    <source>
        <dbReference type="PROSITE" id="PS51114"/>
    </source>
</evidence>
<gene>
    <name evidence="3" type="ORF">LVIROSA_LOCUS27204</name>
</gene>
<dbReference type="Proteomes" id="UP001157418">
    <property type="component" value="Unassembled WGS sequence"/>
</dbReference>
<dbReference type="PROSITE" id="PS51114">
    <property type="entry name" value="FBA"/>
    <property type="match status" value="1"/>
</dbReference>
<dbReference type="AlphaFoldDB" id="A0AAU9NTI9"/>
<feature type="region of interest" description="Disordered" evidence="1">
    <location>
        <begin position="1"/>
        <end position="74"/>
    </location>
</feature>
<keyword evidence="4" id="KW-1185">Reference proteome</keyword>
<feature type="domain" description="FBA" evidence="2">
    <location>
        <begin position="84"/>
        <end position="131"/>
    </location>
</feature>
<sequence length="131" mass="14023">MRQTEVASGVEQPPDGSGDAAIRREMKRGEGGSNPLSTVAAATAERHLLWSPSTAPSSTATTQRRLEVRTRQHPKIARYPPLTFSISGHGRCHRWSWLIGTTRESGGGGWTMEEGGGGWCLEVGLGLGLRG</sequence>
<comment type="caution">
    <text evidence="3">The sequence shown here is derived from an EMBL/GenBank/DDBJ whole genome shotgun (WGS) entry which is preliminary data.</text>
</comment>
<evidence type="ECO:0000313" key="3">
    <source>
        <dbReference type="EMBL" id="CAH1441118.1"/>
    </source>
</evidence>
<feature type="compositionally biased region" description="Basic and acidic residues" evidence="1">
    <location>
        <begin position="21"/>
        <end position="30"/>
    </location>
</feature>
<name>A0AAU9NTI9_9ASTR</name>
<evidence type="ECO:0000313" key="4">
    <source>
        <dbReference type="Proteomes" id="UP001157418"/>
    </source>
</evidence>
<evidence type="ECO:0000256" key="1">
    <source>
        <dbReference type="SAM" id="MobiDB-lite"/>
    </source>
</evidence>
<proteinExistence type="predicted"/>
<accession>A0AAU9NTI9</accession>
<dbReference type="InterPro" id="IPR007397">
    <property type="entry name" value="F-box-assoc_dom"/>
</dbReference>
<feature type="compositionally biased region" description="Low complexity" evidence="1">
    <location>
        <begin position="51"/>
        <end position="62"/>
    </location>
</feature>
<protein>
    <recommendedName>
        <fullName evidence="2">FBA domain-containing protein</fullName>
    </recommendedName>
</protein>
<reference evidence="3 4" key="1">
    <citation type="submission" date="2022-01" db="EMBL/GenBank/DDBJ databases">
        <authorList>
            <person name="Xiong W."/>
            <person name="Schranz E."/>
        </authorList>
    </citation>
    <scope>NUCLEOTIDE SEQUENCE [LARGE SCALE GENOMIC DNA]</scope>
</reference>
<organism evidence="3 4">
    <name type="scientific">Lactuca virosa</name>
    <dbReference type="NCBI Taxonomy" id="75947"/>
    <lineage>
        <taxon>Eukaryota</taxon>
        <taxon>Viridiplantae</taxon>
        <taxon>Streptophyta</taxon>
        <taxon>Embryophyta</taxon>
        <taxon>Tracheophyta</taxon>
        <taxon>Spermatophyta</taxon>
        <taxon>Magnoliopsida</taxon>
        <taxon>eudicotyledons</taxon>
        <taxon>Gunneridae</taxon>
        <taxon>Pentapetalae</taxon>
        <taxon>asterids</taxon>
        <taxon>campanulids</taxon>
        <taxon>Asterales</taxon>
        <taxon>Asteraceae</taxon>
        <taxon>Cichorioideae</taxon>
        <taxon>Cichorieae</taxon>
        <taxon>Lactucinae</taxon>
        <taxon>Lactuca</taxon>
    </lineage>
</organism>
<dbReference type="EMBL" id="CAKMRJ010005412">
    <property type="protein sequence ID" value="CAH1441118.1"/>
    <property type="molecule type" value="Genomic_DNA"/>
</dbReference>